<name>F6ZM33_CIOIN</name>
<keyword evidence="4 6" id="KW-0863">Zinc-finger</keyword>
<evidence type="ECO:0000256" key="1">
    <source>
        <dbReference type="ARBA" id="ARBA00006672"/>
    </source>
</evidence>
<dbReference type="GO" id="GO:0008270">
    <property type="term" value="F:zinc ion binding"/>
    <property type="evidence" value="ECO:0007669"/>
    <property type="project" value="UniProtKB-KW"/>
</dbReference>
<dbReference type="PANTHER" id="PTHR10044">
    <property type="entry name" value="INHIBITOR OF APOPTOSIS"/>
    <property type="match status" value="1"/>
</dbReference>
<dbReference type="PROSITE" id="PS50143">
    <property type="entry name" value="BIR_REPEAT_2"/>
    <property type="match status" value="2"/>
</dbReference>
<reference evidence="9" key="1">
    <citation type="journal article" date="2002" name="Science">
        <title>The draft genome of Ciona intestinalis: insights into chordate and vertebrate origins.</title>
        <authorList>
            <person name="Dehal P."/>
            <person name="Satou Y."/>
            <person name="Campbell R.K."/>
            <person name="Chapman J."/>
            <person name="Degnan B."/>
            <person name="De Tomaso A."/>
            <person name="Davidson B."/>
            <person name="Di Gregorio A."/>
            <person name="Gelpke M."/>
            <person name="Goodstein D.M."/>
            <person name="Harafuji N."/>
            <person name="Hastings K.E."/>
            <person name="Ho I."/>
            <person name="Hotta K."/>
            <person name="Huang W."/>
            <person name="Kawashima T."/>
            <person name="Lemaire P."/>
            <person name="Martinez D."/>
            <person name="Meinertzhagen I.A."/>
            <person name="Necula S."/>
            <person name="Nonaka M."/>
            <person name="Putnam N."/>
            <person name="Rash S."/>
            <person name="Saiga H."/>
            <person name="Satake M."/>
            <person name="Terry A."/>
            <person name="Yamada L."/>
            <person name="Wang H.G."/>
            <person name="Awazu S."/>
            <person name="Azumi K."/>
            <person name="Boore J."/>
            <person name="Branno M."/>
            <person name="Chin-Bow S."/>
            <person name="DeSantis R."/>
            <person name="Doyle S."/>
            <person name="Francino P."/>
            <person name="Keys D.N."/>
            <person name="Haga S."/>
            <person name="Hayashi H."/>
            <person name="Hino K."/>
            <person name="Imai K.S."/>
            <person name="Inaba K."/>
            <person name="Kano S."/>
            <person name="Kobayashi K."/>
            <person name="Kobayashi M."/>
            <person name="Lee B.I."/>
            <person name="Makabe K.W."/>
            <person name="Manohar C."/>
            <person name="Matassi G."/>
            <person name="Medina M."/>
            <person name="Mochizuki Y."/>
            <person name="Mount S."/>
            <person name="Morishita T."/>
            <person name="Miura S."/>
            <person name="Nakayama A."/>
            <person name="Nishizaka S."/>
            <person name="Nomoto H."/>
            <person name="Ohta F."/>
            <person name="Oishi K."/>
            <person name="Rigoutsos I."/>
            <person name="Sano M."/>
            <person name="Sasaki A."/>
            <person name="Sasakura Y."/>
            <person name="Shoguchi E."/>
            <person name="Shin-i T."/>
            <person name="Spagnuolo A."/>
            <person name="Stainier D."/>
            <person name="Suzuki M.M."/>
            <person name="Tassy O."/>
            <person name="Takatori N."/>
            <person name="Tokuoka M."/>
            <person name="Yagi K."/>
            <person name="Yoshizaki F."/>
            <person name="Wada S."/>
            <person name="Zhang C."/>
            <person name="Hyatt P.D."/>
            <person name="Larimer F."/>
            <person name="Detter C."/>
            <person name="Doggett N."/>
            <person name="Glavina T."/>
            <person name="Hawkins T."/>
            <person name="Richardson P."/>
            <person name="Lucas S."/>
            <person name="Kohara Y."/>
            <person name="Levine M."/>
            <person name="Satoh N."/>
            <person name="Rokhsar D.S."/>
        </authorList>
    </citation>
    <scope>NUCLEOTIDE SEQUENCE [LARGE SCALE GENOMIC DNA]</scope>
</reference>
<keyword evidence="2" id="KW-0053">Apoptosis</keyword>
<dbReference type="GeneTree" id="ENSGT00940000164164"/>
<dbReference type="HOGENOM" id="CLU_016347_1_0_1"/>
<dbReference type="InterPro" id="IPR050784">
    <property type="entry name" value="IAP"/>
</dbReference>
<dbReference type="Gene3D" id="3.30.40.10">
    <property type="entry name" value="Zinc/RING finger domain, C3HC4 (zinc finger)"/>
    <property type="match status" value="1"/>
</dbReference>
<dbReference type="GO" id="GO:0031398">
    <property type="term" value="P:positive regulation of protein ubiquitination"/>
    <property type="evidence" value="ECO:0000318"/>
    <property type="project" value="GO_Central"/>
</dbReference>
<sequence length="330" mass="37910">MDIRCDGLRVVHNDGRLVPSATNSERELYTRPGDPYYESYRLATFTNYPNQNINVRQVARAGFYFISYQDQVKCFSCGQICEDLQQYDDMSLPQWHLPDCEHLHSLQPNRNNHGVCILGLPRQPTTITINQPRIRSTFTIHEHSNIDLFPCNRPESPHMRSVEQRLQTFTRSNWPAHRVRASILDISRAGLFYLGNSDRTKCWYCNGGLQNWEPNDDPWYEHAKWFPECEFLLQQKGIEYVYRVSSSTTHTTSSTRISAPRSTVVSGPHLSNESVKLEQSRMCKVCHRNQANMVLLPCGHVACCTTCGNDVTNCPVCLADITDRVRSYIG</sequence>
<reference evidence="8" key="3">
    <citation type="submission" date="2025-09" db="UniProtKB">
        <authorList>
            <consortium name="Ensembl"/>
        </authorList>
    </citation>
    <scope>IDENTIFICATION</scope>
</reference>
<protein>
    <recommendedName>
        <fullName evidence="7">RING-type domain-containing protein</fullName>
    </recommendedName>
</protein>
<dbReference type="GO" id="GO:0051726">
    <property type="term" value="P:regulation of cell cycle"/>
    <property type="evidence" value="ECO:0000318"/>
    <property type="project" value="GO_Central"/>
</dbReference>
<dbReference type="Pfam" id="PF13920">
    <property type="entry name" value="zf-C3HC4_3"/>
    <property type="match status" value="1"/>
</dbReference>
<dbReference type="GO" id="GO:0005737">
    <property type="term" value="C:cytoplasm"/>
    <property type="evidence" value="ECO:0000318"/>
    <property type="project" value="GO_Central"/>
</dbReference>
<evidence type="ECO:0000259" key="7">
    <source>
        <dbReference type="PROSITE" id="PS50089"/>
    </source>
</evidence>
<evidence type="ECO:0000256" key="4">
    <source>
        <dbReference type="ARBA" id="ARBA00022771"/>
    </source>
</evidence>
<dbReference type="GO" id="GO:0043027">
    <property type="term" value="F:cysteine-type endopeptidase inhibitor activity involved in apoptotic process"/>
    <property type="evidence" value="ECO:0000318"/>
    <property type="project" value="GO_Central"/>
</dbReference>
<accession>F6ZM33</accession>
<evidence type="ECO:0000256" key="3">
    <source>
        <dbReference type="ARBA" id="ARBA00022723"/>
    </source>
</evidence>
<organism evidence="8 9">
    <name type="scientific">Ciona intestinalis</name>
    <name type="common">Transparent sea squirt</name>
    <name type="synonym">Ascidia intestinalis</name>
    <dbReference type="NCBI Taxonomy" id="7719"/>
    <lineage>
        <taxon>Eukaryota</taxon>
        <taxon>Metazoa</taxon>
        <taxon>Chordata</taxon>
        <taxon>Tunicata</taxon>
        <taxon>Ascidiacea</taxon>
        <taxon>Phlebobranchia</taxon>
        <taxon>Cionidae</taxon>
        <taxon>Ciona</taxon>
    </lineage>
</organism>
<dbReference type="STRING" id="7719.ENSCINP00000010449"/>
<dbReference type="SMART" id="SM00238">
    <property type="entry name" value="BIR"/>
    <property type="match status" value="2"/>
</dbReference>
<evidence type="ECO:0000256" key="5">
    <source>
        <dbReference type="ARBA" id="ARBA00022833"/>
    </source>
</evidence>
<keyword evidence="3" id="KW-0479">Metal-binding</keyword>
<dbReference type="OMA" id="TICKVCM"/>
<evidence type="ECO:0000256" key="2">
    <source>
        <dbReference type="ARBA" id="ARBA00022703"/>
    </source>
</evidence>
<dbReference type="SMART" id="SM00184">
    <property type="entry name" value="RING"/>
    <property type="match status" value="1"/>
</dbReference>
<dbReference type="SUPFAM" id="SSF57924">
    <property type="entry name" value="Inhibitor of apoptosis (IAP) repeat"/>
    <property type="match status" value="2"/>
</dbReference>
<evidence type="ECO:0000313" key="8">
    <source>
        <dbReference type="Ensembl" id="ENSCINP00000010449.3"/>
    </source>
</evidence>
<dbReference type="Pfam" id="PF00653">
    <property type="entry name" value="BIR"/>
    <property type="match status" value="2"/>
</dbReference>
<evidence type="ECO:0000256" key="6">
    <source>
        <dbReference type="PROSITE-ProRule" id="PRU00175"/>
    </source>
</evidence>
<dbReference type="Proteomes" id="UP000008144">
    <property type="component" value="Unassembled WGS sequence"/>
</dbReference>
<dbReference type="CDD" id="cd00022">
    <property type="entry name" value="BIR"/>
    <property type="match status" value="1"/>
</dbReference>
<dbReference type="PROSITE" id="PS50089">
    <property type="entry name" value="ZF_RING_2"/>
    <property type="match status" value="1"/>
</dbReference>
<proteinExistence type="inferred from homology"/>
<dbReference type="Gene3D" id="1.10.1170.10">
    <property type="entry name" value="Inhibitor Of Apoptosis Protein (2mihbC-IAP-1), Chain A"/>
    <property type="match status" value="2"/>
</dbReference>
<comment type="similarity">
    <text evidence="1">Belongs to the IAP family.</text>
</comment>
<dbReference type="GO" id="GO:0005634">
    <property type="term" value="C:nucleus"/>
    <property type="evidence" value="ECO:0000318"/>
    <property type="project" value="GO_Central"/>
</dbReference>
<reference evidence="8" key="2">
    <citation type="submission" date="2025-08" db="UniProtKB">
        <authorList>
            <consortium name="Ensembl"/>
        </authorList>
    </citation>
    <scope>IDENTIFICATION</scope>
</reference>
<dbReference type="FunFam" id="1.10.1170.10:FF:000003">
    <property type="entry name" value="E3 ubiquitin-protein ligase XIAP"/>
    <property type="match status" value="1"/>
</dbReference>
<keyword evidence="9" id="KW-1185">Reference proteome</keyword>
<dbReference type="InterPro" id="IPR013083">
    <property type="entry name" value="Znf_RING/FYVE/PHD"/>
</dbReference>
<dbReference type="GO" id="GO:0061630">
    <property type="term" value="F:ubiquitin protein ligase activity"/>
    <property type="evidence" value="ECO:0000318"/>
    <property type="project" value="GO_Central"/>
</dbReference>
<dbReference type="InterPro" id="IPR001370">
    <property type="entry name" value="BIR_rpt"/>
</dbReference>
<dbReference type="PANTHER" id="PTHR10044:SF139">
    <property type="entry name" value="DEATH-ASSOCIATED INHIBITOR OF APOPTOSIS 2"/>
    <property type="match status" value="1"/>
</dbReference>
<evidence type="ECO:0000313" key="9">
    <source>
        <dbReference type="Proteomes" id="UP000008144"/>
    </source>
</evidence>
<dbReference type="GO" id="GO:0043066">
    <property type="term" value="P:negative regulation of apoptotic process"/>
    <property type="evidence" value="ECO:0000318"/>
    <property type="project" value="GO_Central"/>
</dbReference>
<dbReference type="GO" id="GO:0006915">
    <property type="term" value="P:apoptotic process"/>
    <property type="evidence" value="ECO:0007669"/>
    <property type="project" value="UniProtKB-KW"/>
</dbReference>
<dbReference type="AlphaFoldDB" id="F6ZM33"/>
<dbReference type="FunFam" id="1.10.1170.10:FF:000002">
    <property type="entry name" value="Baculoviral IAP repeat containing 7"/>
    <property type="match status" value="1"/>
</dbReference>
<dbReference type="InterPro" id="IPR001841">
    <property type="entry name" value="Znf_RING"/>
</dbReference>
<dbReference type="Ensembl" id="ENSCINT00000010449.3">
    <property type="protein sequence ID" value="ENSCINP00000010449.3"/>
    <property type="gene ID" value="ENSCING00000005071.3"/>
</dbReference>
<keyword evidence="5" id="KW-0862">Zinc</keyword>
<feature type="domain" description="RING-type" evidence="7">
    <location>
        <begin position="283"/>
        <end position="317"/>
    </location>
</feature>
<dbReference type="InParanoid" id="F6ZM33"/>